<name>A0A383WIV1_TETOB</name>
<proteinExistence type="predicted"/>
<evidence type="ECO:0000313" key="1">
    <source>
        <dbReference type="EMBL" id="SZX77395.1"/>
    </source>
</evidence>
<keyword evidence="2" id="KW-1185">Reference proteome</keyword>
<dbReference type="EMBL" id="FNXT01001284">
    <property type="protein sequence ID" value="SZX77395.1"/>
    <property type="molecule type" value="Genomic_DNA"/>
</dbReference>
<evidence type="ECO:0000313" key="2">
    <source>
        <dbReference type="Proteomes" id="UP000256970"/>
    </source>
</evidence>
<accession>A0A383WIV1</accession>
<organism evidence="1 2">
    <name type="scientific">Tetradesmus obliquus</name>
    <name type="common">Green alga</name>
    <name type="synonym">Acutodesmus obliquus</name>
    <dbReference type="NCBI Taxonomy" id="3088"/>
    <lineage>
        <taxon>Eukaryota</taxon>
        <taxon>Viridiplantae</taxon>
        <taxon>Chlorophyta</taxon>
        <taxon>core chlorophytes</taxon>
        <taxon>Chlorophyceae</taxon>
        <taxon>CS clade</taxon>
        <taxon>Sphaeropleales</taxon>
        <taxon>Scenedesmaceae</taxon>
        <taxon>Tetradesmus</taxon>
    </lineage>
</organism>
<gene>
    <name evidence="1" type="ORF">BQ4739_LOCUS17748</name>
</gene>
<reference evidence="1 2" key="1">
    <citation type="submission" date="2016-10" db="EMBL/GenBank/DDBJ databases">
        <authorList>
            <person name="Cai Z."/>
        </authorList>
    </citation>
    <scope>NUCLEOTIDE SEQUENCE [LARGE SCALE GENOMIC DNA]</scope>
</reference>
<protein>
    <submittedName>
        <fullName evidence="1">Uncharacterized protein</fullName>
    </submittedName>
</protein>
<dbReference type="AlphaFoldDB" id="A0A383WIV1"/>
<sequence length="100" mass="11529">MPPRFPENFWRDLLSRKTLERTKWAIFVSVPIWFGYGFARNPDNLEWVKEVFPTAAADPQAHGAKELPTLADALAAYTLEQKVDAALEELRKKKEAEQKK</sequence>
<dbReference type="Proteomes" id="UP000256970">
    <property type="component" value="Unassembled WGS sequence"/>
</dbReference>